<protein>
    <submittedName>
        <fullName evidence="1">Uncharacterized protein</fullName>
    </submittedName>
</protein>
<comment type="caution">
    <text evidence="1">The sequence shown here is derived from an EMBL/GenBank/DDBJ whole genome shotgun (WGS) entry which is preliminary data.</text>
</comment>
<evidence type="ECO:0000313" key="1">
    <source>
        <dbReference type="EMBL" id="MBD1399570.1"/>
    </source>
</evidence>
<dbReference type="Proteomes" id="UP000632828">
    <property type="component" value="Unassembled WGS sequence"/>
</dbReference>
<proteinExistence type="predicted"/>
<reference evidence="1" key="1">
    <citation type="submission" date="2020-09" db="EMBL/GenBank/DDBJ databases">
        <title>Pelobacter alkaliphilus sp. nov., a novel anaerobic arsenate-reducing bacterium from terrestrial mud volcano.</title>
        <authorList>
            <person name="Khomyakova M.A."/>
            <person name="Merkel A.Y."/>
            <person name="Slobodkin A.I."/>
        </authorList>
    </citation>
    <scope>NUCLEOTIDE SEQUENCE</scope>
    <source>
        <strain evidence="1">M08fum</strain>
    </source>
</reference>
<evidence type="ECO:0000313" key="2">
    <source>
        <dbReference type="Proteomes" id="UP000632828"/>
    </source>
</evidence>
<sequence length="98" mass="11308">MDIELTDYELTPETTMIRGFWLDLGSRVEKDSGWMRIEWLIANRLELVKQGDTERGMLYRYPADNSLWHYWLVAPQMADGGPPALEKISTEQAATIFG</sequence>
<name>A0A8J6UHN1_9BACT</name>
<dbReference type="InterPro" id="IPR028960">
    <property type="entry name" value="Imm27"/>
</dbReference>
<gene>
    <name evidence="1" type="ORF">ICT70_02700</name>
</gene>
<dbReference type="Pfam" id="PF15590">
    <property type="entry name" value="Imm27"/>
    <property type="match status" value="1"/>
</dbReference>
<organism evidence="1 2">
    <name type="scientific">Pelovirga terrestris</name>
    <dbReference type="NCBI Taxonomy" id="2771352"/>
    <lineage>
        <taxon>Bacteria</taxon>
        <taxon>Pseudomonadati</taxon>
        <taxon>Thermodesulfobacteriota</taxon>
        <taxon>Desulfuromonadia</taxon>
        <taxon>Geobacterales</taxon>
        <taxon>Geobacteraceae</taxon>
        <taxon>Pelovirga</taxon>
    </lineage>
</organism>
<dbReference type="AlphaFoldDB" id="A0A8J6UHN1"/>
<keyword evidence="2" id="KW-1185">Reference proteome</keyword>
<accession>A0A8J6UHN1</accession>
<dbReference type="EMBL" id="JACWUN010000002">
    <property type="protein sequence ID" value="MBD1399570.1"/>
    <property type="molecule type" value="Genomic_DNA"/>
</dbReference>
<dbReference type="RefSeq" id="WP_191153843.1">
    <property type="nucleotide sequence ID" value="NZ_JACWUN010000002.1"/>
</dbReference>